<dbReference type="SMART" id="SM00220">
    <property type="entry name" value="S_TKc"/>
    <property type="match status" value="1"/>
</dbReference>
<dbReference type="SUPFAM" id="SSF56112">
    <property type="entry name" value="Protein kinase-like (PK-like)"/>
    <property type="match status" value="1"/>
</dbReference>
<sequence>MPADDSSIPLGGLSPADLLRQGAAEDTLLDGPRAPFVPPSLEEMAAIFPQFEILELIGQGGMGAVYRVRQRELDRIVALKILPPSIGEEASFADRFAREAKALAKLNHPGTVTIHEFGQQGRLYFIVMEFVDGVNLRQLLENGRISPREALAIVPQICDALQFAHDLGIVHRDIKPENLLIDRRGRVKVADFGLAKLVGGETDDAGATGFASGSMVTEAGKVMGTPRYMAPEQLESPAEVDHRADIYSLGVVLYQMLTGELPGERLEPPSKKVRLDVRLDEIVLRALEKQPELRYQQASVMKTRVEQASGPPPRTSIRGRAWWSNFLQAAGALLLVIGFMGMLRPSGGRQVTSLYRSNSGDPAAITSALVEVIRDTGPNTSLAGSKDSHTWWISVHHADGQTAHDEFNRVHQKIQERLGDKIGAVTESRTTSASPSPFSRILSGYLLAGVWTGLAGALLAISSPQLSSSTRSGRIALGAFIAALAGSGLVNTFASLEHRFSGVIFGAVALLVSLVCGLMGRHSREGRIALAGFWVVLFLWAVQMPWSIIRFPRAPDAGFRRVPLTASVNPIRETAALELPVEESRSPLLPP</sequence>
<feature type="transmembrane region" description="Helical" evidence="6">
    <location>
        <begin position="500"/>
        <end position="520"/>
    </location>
</feature>
<name>A0ABT3FQ19_9BACT</name>
<evidence type="ECO:0000256" key="4">
    <source>
        <dbReference type="ARBA" id="ARBA00022840"/>
    </source>
</evidence>
<evidence type="ECO:0000256" key="5">
    <source>
        <dbReference type="PROSITE-ProRule" id="PRU10141"/>
    </source>
</evidence>
<dbReference type="PROSITE" id="PS00107">
    <property type="entry name" value="PROTEIN_KINASE_ATP"/>
    <property type="match status" value="1"/>
</dbReference>
<dbReference type="Gene3D" id="3.30.200.20">
    <property type="entry name" value="Phosphorylase Kinase, domain 1"/>
    <property type="match status" value="1"/>
</dbReference>
<reference evidence="8 9" key="1">
    <citation type="submission" date="2022-10" db="EMBL/GenBank/DDBJ databases">
        <title>Luteolibacter flavescens strain MCCC 1K03193, whole genome shotgun sequencing project.</title>
        <authorList>
            <person name="Zhao G."/>
            <person name="Shen L."/>
        </authorList>
    </citation>
    <scope>NUCLEOTIDE SEQUENCE [LARGE SCALE GENOMIC DNA]</scope>
    <source>
        <strain evidence="8 9">MCCC 1K03193</strain>
    </source>
</reference>
<dbReference type="PROSITE" id="PS00108">
    <property type="entry name" value="PROTEIN_KINASE_ST"/>
    <property type="match status" value="1"/>
</dbReference>
<accession>A0ABT3FQ19</accession>
<evidence type="ECO:0000256" key="6">
    <source>
        <dbReference type="SAM" id="Phobius"/>
    </source>
</evidence>
<dbReference type="Pfam" id="PF00069">
    <property type="entry name" value="Pkinase"/>
    <property type="match status" value="1"/>
</dbReference>
<gene>
    <name evidence="8" type="ORF">OKA04_11160</name>
</gene>
<dbReference type="Proteomes" id="UP001207930">
    <property type="component" value="Unassembled WGS sequence"/>
</dbReference>
<dbReference type="Gene3D" id="1.10.510.10">
    <property type="entry name" value="Transferase(Phosphotransferase) domain 1"/>
    <property type="match status" value="1"/>
</dbReference>
<dbReference type="InterPro" id="IPR017441">
    <property type="entry name" value="Protein_kinase_ATP_BS"/>
</dbReference>
<keyword evidence="6" id="KW-0472">Membrane</keyword>
<keyword evidence="3 8" id="KW-0418">Kinase</keyword>
<organism evidence="8 9">
    <name type="scientific">Luteolibacter flavescens</name>
    <dbReference type="NCBI Taxonomy" id="1859460"/>
    <lineage>
        <taxon>Bacteria</taxon>
        <taxon>Pseudomonadati</taxon>
        <taxon>Verrucomicrobiota</taxon>
        <taxon>Verrucomicrobiia</taxon>
        <taxon>Verrucomicrobiales</taxon>
        <taxon>Verrucomicrobiaceae</taxon>
        <taxon>Luteolibacter</taxon>
    </lineage>
</organism>
<feature type="transmembrane region" description="Helical" evidence="6">
    <location>
        <begin position="322"/>
        <end position="343"/>
    </location>
</feature>
<dbReference type="PANTHER" id="PTHR43289:SF6">
    <property type="entry name" value="SERINE_THREONINE-PROTEIN KINASE NEKL-3"/>
    <property type="match status" value="1"/>
</dbReference>
<dbReference type="InterPro" id="IPR008271">
    <property type="entry name" value="Ser/Thr_kinase_AS"/>
</dbReference>
<evidence type="ECO:0000256" key="2">
    <source>
        <dbReference type="ARBA" id="ARBA00022741"/>
    </source>
</evidence>
<dbReference type="EMBL" id="JAPDDS010000005">
    <property type="protein sequence ID" value="MCW1885289.1"/>
    <property type="molecule type" value="Genomic_DNA"/>
</dbReference>
<keyword evidence="6" id="KW-1133">Transmembrane helix</keyword>
<proteinExistence type="predicted"/>
<dbReference type="CDD" id="cd14014">
    <property type="entry name" value="STKc_PknB_like"/>
    <property type="match status" value="1"/>
</dbReference>
<evidence type="ECO:0000313" key="9">
    <source>
        <dbReference type="Proteomes" id="UP001207930"/>
    </source>
</evidence>
<feature type="binding site" evidence="5">
    <location>
        <position position="80"/>
    </location>
    <ligand>
        <name>ATP</name>
        <dbReference type="ChEBI" id="CHEBI:30616"/>
    </ligand>
</feature>
<dbReference type="PANTHER" id="PTHR43289">
    <property type="entry name" value="MITOGEN-ACTIVATED PROTEIN KINASE KINASE KINASE 20-RELATED"/>
    <property type="match status" value="1"/>
</dbReference>
<keyword evidence="1" id="KW-0808">Transferase</keyword>
<evidence type="ECO:0000256" key="1">
    <source>
        <dbReference type="ARBA" id="ARBA00022679"/>
    </source>
</evidence>
<feature type="transmembrane region" description="Helical" evidence="6">
    <location>
        <begin position="442"/>
        <end position="463"/>
    </location>
</feature>
<feature type="transmembrane region" description="Helical" evidence="6">
    <location>
        <begin position="475"/>
        <end position="494"/>
    </location>
</feature>
<dbReference type="PROSITE" id="PS50011">
    <property type="entry name" value="PROTEIN_KINASE_DOM"/>
    <property type="match status" value="1"/>
</dbReference>
<dbReference type="RefSeq" id="WP_264501246.1">
    <property type="nucleotide sequence ID" value="NZ_JAPDDS010000005.1"/>
</dbReference>
<dbReference type="InterPro" id="IPR011009">
    <property type="entry name" value="Kinase-like_dom_sf"/>
</dbReference>
<keyword evidence="6" id="KW-0812">Transmembrane</keyword>
<dbReference type="InterPro" id="IPR000719">
    <property type="entry name" value="Prot_kinase_dom"/>
</dbReference>
<keyword evidence="9" id="KW-1185">Reference proteome</keyword>
<keyword evidence="4 5" id="KW-0067">ATP-binding</keyword>
<keyword evidence="8" id="KW-0723">Serine/threonine-protein kinase</keyword>
<feature type="domain" description="Protein kinase" evidence="7">
    <location>
        <begin position="51"/>
        <end position="309"/>
    </location>
</feature>
<feature type="transmembrane region" description="Helical" evidence="6">
    <location>
        <begin position="527"/>
        <end position="546"/>
    </location>
</feature>
<evidence type="ECO:0000256" key="3">
    <source>
        <dbReference type="ARBA" id="ARBA00022777"/>
    </source>
</evidence>
<evidence type="ECO:0000259" key="7">
    <source>
        <dbReference type="PROSITE" id="PS50011"/>
    </source>
</evidence>
<evidence type="ECO:0000313" key="8">
    <source>
        <dbReference type="EMBL" id="MCW1885289.1"/>
    </source>
</evidence>
<keyword evidence="2 5" id="KW-0547">Nucleotide-binding</keyword>
<protein>
    <submittedName>
        <fullName evidence="8">Serine/threonine protein kinase</fullName>
    </submittedName>
</protein>
<dbReference type="GO" id="GO:0004674">
    <property type="term" value="F:protein serine/threonine kinase activity"/>
    <property type="evidence" value="ECO:0007669"/>
    <property type="project" value="UniProtKB-KW"/>
</dbReference>
<comment type="caution">
    <text evidence="8">The sequence shown here is derived from an EMBL/GenBank/DDBJ whole genome shotgun (WGS) entry which is preliminary data.</text>
</comment>